<dbReference type="Gene3D" id="1.10.510.10">
    <property type="entry name" value="Transferase(Phosphotransferase) domain 1"/>
    <property type="match status" value="2"/>
</dbReference>
<dbReference type="GO" id="GO:0007165">
    <property type="term" value="P:signal transduction"/>
    <property type="evidence" value="ECO:0007669"/>
    <property type="project" value="InterPro"/>
</dbReference>
<name>A0A9K3MUX5_HELAN</name>
<dbReference type="PANTHER" id="PTHR27003:SF338">
    <property type="entry name" value="TYROSINE-PROTEIN KINASE, NON-RECEPTOR JAK_TYK2-RELATED"/>
    <property type="match status" value="1"/>
</dbReference>
<keyword evidence="3 11" id="KW-0808">Transferase</keyword>
<reference evidence="11" key="1">
    <citation type="journal article" date="2017" name="Nature">
        <title>The sunflower genome provides insights into oil metabolism, flowering and Asterid evolution.</title>
        <authorList>
            <person name="Badouin H."/>
            <person name="Gouzy J."/>
            <person name="Grassa C.J."/>
            <person name="Murat F."/>
            <person name="Staton S.E."/>
            <person name="Cottret L."/>
            <person name="Lelandais-Briere C."/>
            <person name="Owens G.L."/>
            <person name="Carrere S."/>
            <person name="Mayjonade B."/>
            <person name="Legrand L."/>
            <person name="Gill N."/>
            <person name="Kane N.C."/>
            <person name="Bowers J.E."/>
            <person name="Hubner S."/>
            <person name="Bellec A."/>
            <person name="Berard A."/>
            <person name="Berges H."/>
            <person name="Blanchet N."/>
            <person name="Boniface M.C."/>
            <person name="Brunel D."/>
            <person name="Catrice O."/>
            <person name="Chaidir N."/>
            <person name="Claudel C."/>
            <person name="Donnadieu C."/>
            <person name="Faraut T."/>
            <person name="Fievet G."/>
            <person name="Helmstetter N."/>
            <person name="King M."/>
            <person name="Knapp S.J."/>
            <person name="Lai Z."/>
            <person name="Le Paslier M.C."/>
            <person name="Lippi Y."/>
            <person name="Lorenzon L."/>
            <person name="Mandel J.R."/>
            <person name="Marage G."/>
            <person name="Marchand G."/>
            <person name="Marquand E."/>
            <person name="Bret-Mestries E."/>
            <person name="Morien E."/>
            <person name="Nambeesan S."/>
            <person name="Nguyen T."/>
            <person name="Pegot-Espagnet P."/>
            <person name="Pouilly N."/>
            <person name="Raftis F."/>
            <person name="Sallet E."/>
            <person name="Schiex T."/>
            <person name="Thomas J."/>
            <person name="Vandecasteele C."/>
            <person name="Vares D."/>
            <person name="Vear F."/>
            <person name="Vautrin S."/>
            <person name="Crespi M."/>
            <person name="Mangin B."/>
            <person name="Burke J.M."/>
            <person name="Salse J."/>
            <person name="Munos S."/>
            <person name="Vincourt P."/>
            <person name="Rieseberg L.H."/>
            <person name="Langlade N.B."/>
        </authorList>
    </citation>
    <scope>NUCLEOTIDE SEQUENCE</scope>
    <source>
        <tissue evidence="11">Leaves</tissue>
    </source>
</reference>
<evidence type="ECO:0000313" key="12">
    <source>
        <dbReference type="Proteomes" id="UP000215914"/>
    </source>
</evidence>
<evidence type="ECO:0000256" key="1">
    <source>
        <dbReference type="ARBA" id="ARBA00012513"/>
    </source>
</evidence>
<dbReference type="GO" id="GO:0004672">
    <property type="term" value="F:protein kinase activity"/>
    <property type="evidence" value="ECO:0000318"/>
    <property type="project" value="GO_Central"/>
</dbReference>
<dbReference type="SMART" id="SM00220">
    <property type="entry name" value="S_TKc"/>
    <property type="match status" value="1"/>
</dbReference>
<dbReference type="SUPFAM" id="SSF56112">
    <property type="entry name" value="Protein kinase-like (PK-like)"/>
    <property type="match status" value="1"/>
</dbReference>
<dbReference type="Gene3D" id="3.40.50.10140">
    <property type="entry name" value="Toll/interleukin-1 receptor homology (TIR) domain"/>
    <property type="match status" value="1"/>
</dbReference>
<evidence type="ECO:0000256" key="6">
    <source>
        <dbReference type="ARBA" id="ARBA00022840"/>
    </source>
</evidence>
<dbReference type="GO" id="GO:0004714">
    <property type="term" value="F:transmembrane receptor protein tyrosine kinase activity"/>
    <property type="evidence" value="ECO:0007669"/>
    <property type="project" value="InterPro"/>
</dbReference>
<dbReference type="Gene3D" id="3.30.200.20">
    <property type="entry name" value="Phosphorylase Kinase, domain 1"/>
    <property type="match status" value="1"/>
</dbReference>
<dbReference type="InterPro" id="IPR045272">
    <property type="entry name" value="ANXUR1/2-like"/>
</dbReference>
<dbReference type="InterPro" id="IPR000157">
    <property type="entry name" value="TIR_dom"/>
</dbReference>
<evidence type="ECO:0000259" key="10">
    <source>
        <dbReference type="PROSITE" id="PS50104"/>
    </source>
</evidence>
<dbReference type="Pfam" id="PF01582">
    <property type="entry name" value="TIR"/>
    <property type="match status" value="1"/>
</dbReference>
<evidence type="ECO:0000256" key="7">
    <source>
        <dbReference type="ARBA" id="ARBA00047899"/>
    </source>
</evidence>
<comment type="catalytic activity">
    <reaction evidence="7">
        <text>L-threonyl-[protein] + ATP = O-phospho-L-threonyl-[protein] + ADP + H(+)</text>
        <dbReference type="Rhea" id="RHEA:46608"/>
        <dbReference type="Rhea" id="RHEA-COMP:11060"/>
        <dbReference type="Rhea" id="RHEA-COMP:11605"/>
        <dbReference type="ChEBI" id="CHEBI:15378"/>
        <dbReference type="ChEBI" id="CHEBI:30013"/>
        <dbReference type="ChEBI" id="CHEBI:30616"/>
        <dbReference type="ChEBI" id="CHEBI:61977"/>
        <dbReference type="ChEBI" id="CHEBI:456216"/>
        <dbReference type="EC" id="2.7.11.1"/>
    </reaction>
</comment>
<dbReference type="PROSITE" id="PS50011">
    <property type="entry name" value="PROTEIN_KINASE_DOM"/>
    <property type="match status" value="1"/>
</dbReference>
<dbReference type="SMART" id="SM00255">
    <property type="entry name" value="TIR"/>
    <property type="match status" value="1"/>
</dbReference>
<dbReference type="InterPro" id="IPR000719">
    <property type="entry name" value="Prot_kinase_dom"/>
</dbReference>
<dbReference type="FunFam" id="1.10.510.10:FF:001023">
    <property type="entry name" value="Os07g0541700 protein"/>
    <property type="match status" value="1"/>
</dbReference>
<dbReference type="SUPFAM" id="SSF52200">
    <property type="entry name" value="Toll/Interleukin receptor TIR domain"/>
    <property type="match status" value="1"/>
</dbReference>
<dbReference type="InterPro" id="IPR011009">
    <property type="entry name" value="Kinase-like_dom_sf"/>
</dbReference>
<dbReference type="EMBL" id="MNCJ02000327">
    <property type="protein sequence ID" value="KAF5777127.1"/>
    <property type="molecule type" value="Genomic_DNA"/>
</dbReference>
<dbReference type="InterPro" id="IPR008271">
    <property type="entry name" value="Ser/Thr_kinase_AS"/>
</dbReference>
<evidence type="ECO:0000256" key="5">
    <source>
        <dbReference type="ARBA" id="ARBA00022777"/>
    </source>
</evidence>
<keyword evidence="4" id="KW-0547">Nucleotide-binding</keyword>
<dbReference type="EC" id="2.7.11.1" evidence="1"/>
<dbReference type="Pfam" id="PF07714">
    <property type="entry name" value="PK_Tyr_Ser-Thr"/>
    <property type="match status" value="1"/>
</dbReference>
<evidence type="ECO:0000256" key="2">
    <source>
        <dbReference type="ARBA" id="ARBA00022527"/>
    </source>
</evidence>
<dbReference type="PROSITE" id="PS00108">
    <property type="entry name" value="PROTEIN_KINASE_ST"/>
    <property type="match status" value="1"/>
</dbReference>
<evidence type="ECO:0000256" key="8">
    <source>
        <dbReference type="ARBA" id="ARBA00048679"/>
    </source>
</evidence>
<evidence type="ECO:0000256" key="3">
    <source>
        <dbReference type="ARBA" id="ARBA00022679"/>
    </source>
</evidence>
<evidence type="ECO:0000256" key="4">
    <source>
        <dbReference type="ARBA" id="ARBA00022741"/>
    </source>
</evidence>
<keyword evidence="2" id="KW-0723">Serine/threonine-protein kinase</keyword>
<dbReference type="GO" id="GO:0005886">
    <property type="term" value="C:plasma membrane"/>
    <property type="evidence" value="ECO:0000318"/>
    <property type="project" value="GO_Central"/>
</dbReference>
<dbReference type="PANTHER" id="PTHR27003">
    <property type="entry name" value="OS07G0166700 PROTEIN"/>
    <property type="match status" value="1"/>
</dbReference>
<proteinExistence type="predicted"/>
<keyword evidence="12" id="KW-1185">Reference proteome</keyword>
<organism evidence="11 12">
    <name type="scientific">Helianthus annuus</name>
    <name type="common">Common sunflower</name>
    <dbReference type="NCBI Taxonomy" id="4232"/>
    <lineage>
        <taxon>Eukaryota</taxon>
        <taxon>Viridiplantae</taxon>
        <taxon>Streptophyta</taxon>
        <taxon>Embryophyta</taxon>
        <taxon>Tracheophyta</taxon>
        <taxon>Spermatophyta</taxon>
        <taxon>Magnoliopsida</taxon>
        <taxon>eudicotyledons</taxon>
        <taxon>Gunneridae</taxon>
        <taxon>Pentapetalae</taxon>
        <taxon>asterids</taxon>
        <taxon>campanulids</taxon>
        <taxon>Asterales</taxon>
        <taxon>Asteraceae</taxon>
        <taxon>Asteroideae</taxon>
        <taxon>Heliantheae alliance</taxon>
        <taxon>Heliantheae</taxon>
        <taxon>Helianthus</taxon>
    </lineage>
</organism>
<dbReference type="PROSITE" id="PS50104">
    <property type="entry name" value="TIR"/>
    <property type="match status" value="1"/>
</dbReference>
<gene>
    <name evidence="11" type="ORF">HanXRQr2_Chr12g0532031</name>
</gene>
<comment type="caution">
    <text evidence="11">The sequence shown here is derived from an EMBL/GenBank/DDBJ whole genome shotgun (WGS) entry which is preliminary data.</text>
</comment>
<dbReference type="GO" id="GO:0005524">
    <property type="term" value="F:ATP binding"/>
    <property type="evidence" value="ECO:0007669"/>
    <property type="project" value="UniProtKB-KW"/>
</dbReference>
<feature type="domain" description="Protein kinase" evidence="9">
    <location>
        <begin position="79"/>
        <end position="385"/>
    </location>
</feature>
<dbReference type="GO" id="GO:0004674">
    <property type="term" value="F:protein serine/threonine kinase activity"/>
    <property type="evidence" value="ECO:0007669"/>
    <property type="project" value="UniProtKB-KW"/>
</dbReference>
<dbReference type="InterPro" id="IPR035897">
    <property type="entry name" value="Toll_tir_struct_dom_sf"/>
</dbReference>
<dbReference type="FunFam" id="3.30.200.20:FF:000039">
    <property type="entry name" value="receptor-like protein kinase FERONIA"/>
    <property type="match status" value="1"/>
</dbReference>
<keyword evidence="5" id="KW-0418">Kinase</keyword>
<comment type="catalytic activity">
    <reaction evidence="8">
        <text>L-seryl-[protein] + ATP = O-phospho-L-seryl-[protein] + ADP + H(+)</text>
        <dbReference type="Rhea" id="RHEA:17989"/>
        <dbReference type="Rhea" id="RHEA-COMP:9863"/>
        <dbReference type="Rhea" id="RHEA-COMP:11604"/>
        <dbReference type="ChEBI" id="CHEBI:15378"/>
        <dbReference type="ChEBI" id="CHEBI:29999"/>
        <dbReference type="ChEBI" id="CHEBI:30616"/>
        <dbReference type="ChEBI" id="CHEBI:83421"/>
        <dbReference type="ChEBI" id="CHEBI:456216"/>
        <dbReference type="EC" id="2.7.11.1"/>
    </reaction>
</comment>
<evidence type="ECO:0000313" key="11">
    <source>
        <dbReference type="EMBL" id="KAF5777127.1"/>
    </source>
</evidence>
<feature type="domain" description="TIR" evidence="10">
    <location>
        <begin position="315"/>
        <end position="474"/>
    </location>
</feature>
<dbReference type="Gramene" id="mRNA:HanXRQr2_Chr12g0532031">
    <property type="protein sequence ID" value="mRNA:HanXRQr2_Chr12g0532031"/>
    <property type="gene ID" value="HanXRQr2_Chr12g0532031"/>
</dbReference>
<dbReference type="Proteomes" id="UP000215914">
    <property type="component" value="Unassembled WGS sequence"/>
</dbReference>
<sequence>MLIFLDYPMCRHEAKGIRLIVKKISNILFPDKDLIGLRTRLEDMTFGGGGGITIPPFSQKDMEHLRIPLHEILLATNNLSENNIIAVGGFGKVYQGLSEQHGTIAVKQLDRRHGQGDHEFMMEIALLSAYKHENLVSLVGYCDKDGEKILVLKYEINGSLDKHVHRKDLTWIQRLQICLDVAKGLKYLHEDVGAQHRILHRDVKSSNILLDENWKAKISDFGLSKNSSCKCAVRLVNAREYHFSAELAQNHYEKDTLDEIIDSGLRSQMNSDCLSIYSTIAYQCLKKRRDERPTMGLVVDQLEKALDYQQGLSGSLHDVYISFRHRDTECHIVDDIYDALHQGDVSTYKDEVTQSRNESVLLKAIERSRLYVIIFTKKFAINSWYLDEVAKIIDCMKEKRQFLLPIFLNVSRSDVRTQKGYFGDVMSEYDRHPRMEVWRNALVEATNAPGLEYSKFRSSADLVTNVVEEIKNGLSTQDN</sequence>
<evidence type="ECO:0000259" key="9">
    <source>
        <dbReference type="PROSITE" id="PS50011"/>
    </source>
</evidence>
<accession>A0A9K3MUX5</accession>
<keyword evidence="6" id="KW-0067">ATP-binding</keyword>
<protein>
    <recommendedName>
        <fullName evidence="1">non-specific serine/threonine protein kinase</fullName>
        <ecNumber evidence="1">2.7.11.1</ecNumber>
    </recommendedName>
</protein>
<dbReference type="AlphaFoldDB" id="A0A9K3MUX5"/>
<reference evidence="11" key="2">
    <citation type="submission" date="2020-06" db="EMBL/GenBank/DDBJ databases">
        <title>Helianthus annuus Genome sequencing and assembly Release 2.</title>
        <authorList>
            <person name="Gouzy J."/>
            <person name="Langlade N."/>
            <person name="Munos S."/>
        </authorList>
    </citation>
    <scope>NUCLEOTIDE SEQUENCE</scope>
    <source>
        <tissue evidence="11">Leaves</tissue>
    </source>
</reference>
<dbReference type="InterPro" id="IPR001245">
    <property type="entry name" value="Ser-Thr/Tyr_kinase_cat_dom"/>
</dbReference>